<dbReference type="AlphaFoldDB" id="X6MMW9"/>
<organism evidence="1 2">
    <name type="scientific">Reticulomyxa filosa</name>
    <dbReference type="NCBI Taxonomy" id="46433"/>
    <lineage>
        <taxon>Eukaryota</taxon>
        <taxon>Sar</taxon>
        <taxon>Rhizaria</taxon>
        <taxon>Retaria</taxon>
        <taxon>Foraminifera</taxon>
        <taxon>Monothalamids</taxon>
        <taxon>Reticulomyxidae</taxon>
        <taxon>Reticulomyxa</taxon>
    </lineage>
</organism>
<accession>X6MMW9</accession>
<evidence type="ECO:0000313" key="2">
    <source>
        <dbReference type="Proteomes" id="UP000023152"/>
    </source>
</evidence>
<dbReference type="InterPro" id="IPR011043">
    <property type="entry name" value="Gal_Oxase/kelch_b-propeller"/>
</dbReference>
<protein>
    <recommendedName>
        <fullName evidence="3">Kelch motif family protein</fullName>
    </recommendedName>
</protein>
<sequence length="381" mass="44781">MFDQGFQNLNDLPNQLFQSQCVQHRHEILICGGSQNKCCYSYHTLKNKYKLICLYPSNVNLCGHCVVKLEDNNNKDSNEITLLSFGGNYSKHTLVMRYVSVWNDNNEANQSKKLNNCNQWVPFTDNNNRIIRIGRDGDNYWGARAVIGGSNNHLLFVTYYQRDISVFNLNTFQFIKHGTLPVGHIGFHCFVSRLENGREILKKNKNKNHEMLLFKDNARLSIEYNEDNNTFQFHKLPVCKDIASLKEYACVCINDTILFFGGKNYKKDSVSNSLHKYSIKEKTWTIFKHALLIPLYNHFVILNEDKTYIHIIGGIDDKMRILSTHMKIRANDALHLPKNEIKVVIHHWLRILKIRLGWIDDFNKIIIKYVNKYFFFFFFYI</sequence>
<evidence type="ECO:0000313" key="1">
    <source>
        <dbReference type="EMBL" id="ETO14782.1"/>
    </source>
</evidence>
<gene>
    <name evidence="1" type="ORF">RFI_22585</name>
</gene>
<dbReference type="Gene3D" id="2.120.10.80">
    <property type="entry name" value="Kelch-type beta propeller"/>
    <property type="match status" value="2"/>
</dbReference>
<dbReference type="SUPFAM" id="SSF50965">
    <property type="entry name" value="Galactose oxidase, central domain"/>
    <property type="match status" value="1"/>
</dbReference>
<dbReference type="EMBL" id="ASPP01019770">
    <property type="protein sequence ID" value="ETO14782.1"/>
    <property type="molecule type" value="Genomic_DNA"/>
</dbReference>
<comment type="caution">
    <text evidence="1">The sequence shown here is derived from an EMBL/GenBank/DDBJ whole genome shotgun (WGS) entry which is preliminary data.</text>
</comment>
<proteinExistence type="predicted"/>
<keyword evidence="2" id="KW-1185">Reference proteome</keyword>
<dbReference type="OrthoDB" id="432528at2759"/>
<dbReference type="InterPro" id="IPR015915">
    <property type="entry name" value="Kelch-typ_b-propeller"/>
</dbReference>
<evidence type="ECO:0008006" key="3">
    <source>
        <dbReference type="Google" id="ProtNLM"/>
    </source>
</evidence>
<name>X6MMW9_RETFI</name>
<reference evidence="1 2" key="1">
    <citation type="journal article" date="2013" name="Curr. Biol.">
        <title>The Genome of the Foraminiferan Reticulomyxa filosa.</title>
        <authorList>
            <person name="Glockner G."/>
            <person name="Hulsmann N."/>
            <person name="Schleicher M."/>
            <person name="Noegel A.A."/>
            <person name="Eichinger L."/>
            <person name="Gallinger C."/>
            <person name="Pawlowski J."/>
            <person name="Sierra R."/>
            <person name="Euteneuer U."/>
            <person name="Pillet L."/>
            <person name="Moustafa A."/>
            <person name="Platzer M."/>
            <person name="Groth M."/>
            <person name="Szafranski K."/>
            <person name="Schliwa M."/>
        </authorList>
    </citation>
    <scope>NUCLEOTIDE SEQUENCE [LARGE SCALE GENOMIC DNA]</scope>
</reference>
<dbReference type="Proteomes" id="UP000023152">
    <property type="component" value="Unassembled WGS sequence"/>
</dbReference>